<protein>
    <recommendedName>
        <fullName evidence="2">RING-type E3 ubiquitin transferase</fullName>
        <ecNumber evidence="2">2.3.2.27</ecNumber>
    </recommendedName>
</protein>
<dbReference type="SUPFAM" id="SSF57850">
    <property type="entry name" value="RING/U-box"/>
    <property type="match status" value="1"/>
</dbReference>
<dbReference type="PANTHER" id="PTHR11224">
    <property type="entry name" value="MAKORIN-RELATED"/>
    <property type="match status" value="1"/>
</dbReference>
<evidence type="ECO:0000256" key="4">
    <source>
        <dbReference type="ARBA" id="ARBA00022723"/>
    </source>
</evidence>
<dbReference type="OrthoDB" id="250836at2759"/>
<sequence length="186" mass="20998">MATGGFQEQPEPVEGGNQNDEESSMHKCAICHEDFLKSSNPRRFGILPNCGHVFCLPCLRTSRKIEGATKQQRRRCPICREESDFVVPSVYYIDGYTGRESLVQNYKRNCGKKPCKYEEQRIGSCSRGADCHYNHDLVVGMNLLGQVGPVESLRMSKTNITVNQNTSPTLLEAVEEDDDLDLDQYQ</sequence>
<dbReference type="InterPro" id="IPR000571">
    <property type="entry name" value="Znf_CCCH"/>
</dbReference>
<dbReference type="GO" id="GO:0000209">
    <property type="term" value="P:protein polyubiquitination"/>
    <property type="evidence" value="ECO:0007669"/>
    <property type="project" value="InterPro"/>
</dbReference>
<keyword evidence="3" id="KW-0808">Transferase</keyword>
<evidence type="ECO:0000256" key="7">
    <source>
        <dbReference type="PROSITE-ProRule" id="PRU00723"/>
    </source>
</evidence>
<keyword evidence="6 7" id="KW-0862">Zinc</keyword>
<dbReference type="Proteomes" id="UP001152320">
    <property type="component" value="Chromosome 2"/>
</dbReference>
<dbReference type="InterPro" id="IPR001841">
    <property type="entry name" value="Znf_RING"/>
</dbReference>
<dbReference type="Pfam" id="PF14634">
    <property type="entry name" value="zf-RING_5"/>
    <property type="match status" value="1"/>
</dbReference>
<evidence type="ECO:0000259" key="9">
    <source>
        <dbReference type="PROSITE" id="PS50089"/>
    </source>
</evidence>
<evidence type="ECO:0000256" key="3">
    <source>
        <dbReference type="ARBA" id="ARBA00022679"/>
    </source>
</evidence>
<evidence type="ECO:0000256" key="1">
    <source>
        <dbReference type="ARBA" id="ARBA00000900"/>
    </source>
</evidence>
<gene>
    <name evidence="11" type="ORF">HOLleu_06836</name>
</gene>
<evidence type="ECO:0000256" key="6">
    <source>
        <dbReference type="ARBA" id="ARBA00022833"/>
    </source>
</evidence>
<feature type="domain" description="RING-type" evidence="9">
    <location>
        <begin position="28"/>
        <end position="80"/>
    </location>
</feature>
<dbReference type="InterPro" id="IPR045072">
    <property type="entry name" value="MKRN-like"/>
</dbReference>
<dbReference type="PROSITE" id="PS00518">
    <property type="entry name" value="ZF_RING_1"/>
    <property type="match status" value="1"/>
</dbReference>
<reference evidence="11" key="1">
    <citation type="submission" date="2021-10" db="EMBL/GenBank/DDBJ databases">
        <title>Tropical sea cucumber genome reveals ecological adaptation and Cuvierian tubules defense mechanism.</title>
        <authorList>
            <person name="Chen T."/>
        </authorList>
    </citation>
    <scope>NUCLEOTIDE SEQUENCE</scope>
    <source>
        <strain evidence="11">Nanhai2018</strain>
        <tissue evidence="11">Muscle</tissue>
    </source>
</reference>
<dbReference type="EC" id="2.3.2.27" evidence="2"/>
<keyword evidence="4 7" id="KW-0479">Metal-binding</keyword>
<evidence type="ECO:0000259" key="10">
    <source>
        <dbReference type="PROSITE" id="PS50103"/>
    </source>
</evidence>
<feature type="zinc finger region" description="C3H1-type" evidence="7">
    <location>
        <begin position="109"/>
        <end position="138"/>
    </location>
</feature>
<keyword evidence="5 7" id="KW-0863">Zinc-finger</keyword>
<keyword evidence="12" id="KW-1185">Reference proteome</keyword>
<dbReference type="Gene3D" id="3.30.40.10">
    <property type="entry name" value="Zinc/RING finger domain, C3HC4 (zinc finger)"/>
    <property type="match status" value="1"/>
</dbReference>
<organism evidence="11 12">
    <name type="scientific">Holothuria leucospilota</name>
    <name type="common">Black long sea cucumber</name>
    <name type="synonym">Mertensiothuria leucospilota</name>
    <dbReference type="NCBI Taxonomy" id="206669"/>
    <lineage>
        <taxon>Eukaryota</taxon>
        <taxon>Metazoa</taxon>
        <taxon>Echinodermata</taxon>
        <taxon>Eleutherozoa</taxon>
        <taxon>Echinozoa</taxon>
        <taxon>Holothuroidea</taxon>
        <taxon>Aspidochirotacea</taxon>
        <taxon>Aspidochirotida</taxon>
        <taxon>Holothuriidae</taxon>
        <taxon>Holothuria</taxon>
    </lineage>
</organism>
<dbReference type="PANTHER" id="PTHR11224:SF10">
    <property type="entry name" value="IP09428P-RELATED"/>
    <property type="match status" value="1"/>
</dbReference>
<dbReference type="InterPro" id="IPR017907">
    <property type="entry name" value="Znf_RING_CS"/>
</dbReference>
<evidence type="ECO:0000256" key="2">
    <source>
        <dbReference type="ARBA" id="ARBA00012483"/>
    </source>
</evidence>
<evidence type="ECO:0000313" key="12">
    <source>
        <dbReference type="Proteomes" id="UP001152320"/>
    </source>
</evidence>
<dbReference type="PROSITE" id="PS50089">
    <property type="entry name" value="ZF_RING_2"/>
    <property type="match status" value="1"/>
</dbReference>
<feature type="region of interest" description="Disordered" evidence="8">
    <location>
        <begin position="1"/>
        <end position="21"/>
    </location>
</feature>
<dbReference type="EMBL" id="JAIZAY010000002">
    <property type="protein sequence ID" value="KAJ8047756.1"/>
    <property type="molecule type" value="Genomic_DNA"/>
</dbReference>
<dbReference type="InterPro" id="IPR013083">
    <property type="entry name" value="Znf_RING/FYVE/PHD"/>
</dbReference>
<dbReference type="GO" id="GO:0008270">
    <property type="term" value="F:zinc ion binding"/>
    <property type="evidence" value="ECO:0007669"/>
    <property type="project" value="UniProtKB-KW"/>
</dbReference>
<accession>A0A9Q1CLZ7</accession>
<dbReference type="PROSITE" id="PS50103">
    <property type="entry name" value="ZF_C3H1"/>
    <property type="match status" value="1"/>
</dbReference>
<comment type="caution">
    <text evidence="11">The sequence shown here is derived from an EMBL/GenBank/DDBJ whole genome shotgun (WGS) entry which is preliminary data.</text>
</comment>
<dbReference type="AlphaFoldDB" id="A0A9Q1CLZ7"/>
<evidence type="ECO:0000313" key="11">
    <source>
        <dbReference type="EMBL" id="KAJ8047756.1"/>
    </source>
</evidence>
<name>A0A9Q1CLZ7_HOLLE</name>
<evidence type="ECO:0000256" key="8">
    <source>
        <dbReference type="SAM" id="MobiDB-lite"/>
    </source>
</evidence>
<proteinExistence type="predicted"/>
<dbReference type="GO" id="GO:0061630">
    <property type="term" value="F:ubiquitin protein ligase activity"/>
    <property type="evidence" value="ECO:0007669"/>
    <property type="project" value="UniProtKB-EC"/>
</dbReference>
<feature type="domain" description="C3H1-type" evidence="10">
    <location>
        <begin position="109"/>
        <end position="138"/>
    </location>
</feature>
<dbReference type="SMART" id="SM00184">
    <property type="entry name" value="RING"/>
    <property type="match status" value="1"/>
</dbReference>
<comment type="catalytic activity">
    <reaction evidence="1">
        <text>S-ubiquitinyl-[E2 ubiquitin-conjugating enzyme]-L-cysteine + [acceptor protein]-L-lysine = [E2 ubiquitin-conjugating enzyme]-L-cysteine + N(6)-ubiquitinyl-[acceptor protein]-L-lysine.</text>
        <dbReference type="EC" id="2.3.2.27"/>
    </reaction>
</comment>
<evidence type="ECO:0000256" key="5">
    <source>
        <dbReference type="ARBA" id="ARBA00022771"/>
    </source>
</evidence>